<evidence type="ECO:0000313" key="16">
    <source>
        <dbReference type="EMBL" id="KAF2253074.1"/>
    </source>
</evidence>
<dbReference type="SMART" id="SM00212">
    <property type="entry name" value="UBCc"/>
    <property type="match status" value="2"/>
</dbReference>
<dbReference type="PROSITE" id="PS50127">
    <property type="entry name" value="UBC_2"/>
    <property type="match status" value="2"/>
</dbReference>
<proteinExistence type="predicted"/>
<dbReference type="InterPro" id="IPR016135">
    <property type="entry name" value="UBQ-conjugating_enzyme/RWD"/>
</dbReference>
<evidence type="ECO:0000313" key="17">
    <source>
        <dbReference type="Proteomes" id="UP000800094"/>
    </source>
</evidence>
<keyword evidence="9" id="KW-0067">ATP-binding</keyword>
<keyword evidence="10" id="KW-0539">Nucleus</keyword>
<evidence type="ECO:0000256" key="6">
    <source>
        <dbReference type="ARBA" id="ARBA00022703"/>
    </source>
</evidence>
<keyword evidence="17" id="KW-1185">Reference proteome</keyword>
<dbReference type="GO" id="GO:0005524">
    <property type="term" value="F:ATP binding"/>
    <property type="evidence" value="ECO:0007669"/>
    <property type="project" value="UniProtKB-KW"/>
</dbReference>
<gene>
    <name evidence="16" type="ORF">BU26DRAFT_515453</name>
</gene>
<dbReference type="CDD" id="cd23809">
    <property type="entry name" value="UBCc_UBE2Z"/>
    <property type="match status" value="1"/>
</dbReference>
<evidence type="ECO:0000256" key="11">
    <source>
        <dbReference type="ARBA" id="ARBA00039894"/>
    </source>
</evidence>
<dbReference type="GO" id="GO:0005634">
    <property type="term" value="C:nucleus"/>
    <property type="evidence" value="ECO:0007669"/>
    <property type="project" value="UniProtKB-SubCell"/>
</dbReference>
<keyword evidence="5" id="KW-0808">Transferase</keyword>
<dbReference type="SUPFAM" id="SSF54495">
    <property type="entry name" value="UBC-like"/>
    <property type="match status" value="2"/>
</dbReference>
<dbReference type="PANTHER" id="PTHR46116">
    <property type="entry name" value="(E3-INDEPENDENT) E2 UBIQUITIN-CONJUGATING ENZYME"/>
    <property type="match status" value="1"/>
</dbReference>
<dbReference type="EC" id="2.3.2.23" evidence="3"/>
<evidence type="ECO:0000256" key="1">
    <source>
        <dbReference type="ARBA" id="ARBA00004123"/>
    </source>
</evidence>
<evidence type="ECO:0000256" key="4">
    <source>
        <dbReference type="ARBA" id="ARBA00022490"/>
    </source>
</evidence>
<evidence type="ECO:0000256" key="5">
    <source>
        <dbReference type="ARBA" id="ARBA00022679"/>
    </source>
</evidence>
<dbReference type="CDD" id="cd00195">
    <property type="entry name" value="UBCc_UEV"/>
    <property type="match status" value="1"/>
</dbReference>
<evidence type="ECO:0000256" key="9">
    <source>
        <dbReference type="ARBA" id="ARBA00022840"/>
    </source>
</evidence>
<evidence type="ECO:0000256" key="2">
    <source>
        <dbReference type="ARBA" id="ARBA00004496"/>
    </source>
</evidence>
<dbReference type="GO" id="GO:0005737">
    <property type="term" value="C:cytoplasm"/>
    <property type="evidence" value="ECO:0007669"/>
    <property type="project" value="UniProtKB-SubCell"/>
</dbReference>
<evidence type="ECO:0000256" key="14">
    <source>
        <dbReference type="ARBA" id="ARBA00042401"/>
    </source>
</evidence>
<keyword evidence="4" id="KW-0963">Cytoplasm</keyword>
<name>A0A6A6IRA9_9PLEO</name>
<dbReference type="GO" id="GO:0004869">
    <property type="term" value="F:cysteine-type endopeptidase inhibitor activity"/>
    <property type="evidence" value="ECO:0007669"/>
    <property type="project" value="TreeGrafter"/>
</dbReference>
<evidence type="ECO:0000256" key="10">
    <source>
        <dbReference type="ARBA" id="ARBA00023242"/>
    </source>
</evidence>
<sequence length="442" mass="50756">MSNQSILRITRELSEIQRGSDLSLAVACRDIDVRHVRALIIGPPDTPYEFGFFEFAVKFTREYPTKAPQVNAITTNGGRTRFNPNIYAGGRVCLSILGTWRGERGEEWSSAQGLESILISIQSLMSSNPYENEPGFEDANSDYDKKNQEAYVAKIRHEALRISVIERLEDYLGIDRGKAPGVTVYNAEEDYQSGAADAPFEPFKDLCKRRFLWYYESYMGSIEREMKKHKDGDRFEKMPFEGPGNSMDGSFQYSSLKQRMQTIFEKLNEEAVGWAAEGMVAVQKEMSIASNLQRQFEQIVENYKKNDAVTLDLDLVDKNPFVWRLVLFGRPMTNLDGGMFRIMLYLSPKFPDVLPRVRFETPIFHHRVSPTGILCYDAVRKDDMRSHIEAIIEAIEEESPAYDPRTLVNPEAAKLFWGTPDEKKMYNRRLRRSVQDSAENCF</sequence>
<dbReference type="GO" id="GO:0043066">
    <property type="term" value="P:negative regulation of apoptotic process"/>
    <property type="evidence" value="ECO:0007669"/>
    <property type="project" value="TreeGrafter"/>
</dbReference>
<evidence type="ECO:0000256" key="7">
    <source>
        <dbReference type="ARBA" id="ARBA00022741"/>
    </source>
</evidence>
<dbReference type="AlphaFoldDB" id="A0A6A6IRA9"/>
<dbReference type="Proteomes" id="UP000800094">
    <property type="component" value="Unassembled WGS sequence"/>
</dbReference>
<dbReference type="FunFam" id="3.10.110.10:FF:000126">
    <property type="entry name" value="Ubiquitin conjugating enzyme, putative"/>
    <property type="match status" value="1"/>
</dbReference>
<keyword evidence="6" id="KW-0053">Apoptosis</keyword>
<evidence type="ECO:0000256" key="3">
    <source>
        <dbReference type="ARBA" id="ARBA00012486"/>
    </source>
</evidence>
<dbReference type="GO" id="GO:0006915">
    <property type="term" value="P:apoptotic process"/>
    <property type="evidence" value="ECO:0007669"/>
    <property type="project" value="UniProtKB-KW"/>
</dbReference>
<dbReference type="GO" id="GO:0061631">
    <property type="term" value="F:ubiquitin conjugating enzyme activity"/>
    <property type="evidence" value="ECO:0007669"/>
    <property type="project" value="UniProtKB-EC"/>
</dbReference>
<evidence type="ECO:0000256" key="8">
    <source>
        <dbReference type="ARBA" id="ARBA00022786"/>
    </source>
</evidence>
<feature type="domain" description="UBC core" evidence="15">
    <location>
        <begin position="287"/>
        <end position="439"/>
    </location>
</feature>
<organism evidence="16 17">
    <name type="scientific">Trematosphaeria pertusa</name>
    <dbReference type="NCBI Taxonomy" id="390896"/>
    <lineage>
        <taxon>Eukaryota</taxon>
        <taxon>Fungi</taxon>
        <taxon>Dikarya</taxon>
        <taxon>Ascomycota</taxon>
        <taxon>Pezizomycotina</taxon>
        <taxon>Dothideomycetes</taxon>
        <taxon>Pleosporomycetidae</taxon>
        <taxon>Pleosporales</taxon>
        <taxon>Massarineae</taxon>
        <taxon>Trematosphaeriaceae</taxon>
        <taxon>Trematosphaeria</taxon>
    </lineage>
</organism>
<dbReference type="Pfam" id="PF00179">
    <property type="entry name" value="UQ_con"/>
    <property type="match status" value="2"/>
</dbReference>
<evidence type="ECO:0000259" key="15">
    <source>
        <dbReference type="PROSITE" id="PS50127"/>
    </source>
</evidence>
<dbReference type="GeneID" id="54581402"/>
<comment type="subcellular location">
    <subcellularLocation>
        <location evidence="2">Cytoplasm</location>
    </subcellularLocation>
    <subcellularLocation>
        <location evidence="1">Nucleus</location>
    </subcellularLocation>
</comment>
<dbReference type="PANTHER" id="PTHR46116:SF26">
    <property type="entry name" value="UBIQUITIN-CONJUGATING ENZYME E2 Z"/>
    <property type="match status" value="1"/>
</dbReference>
<reference evidence="16" key="1">
    <citation type="journal article" date="2020" name="Stud. Mycol.">
        <title>101 Dothideomycetes genomes: a test case for predicting lifestyles and emergence of pathogens.</title>
        <authorList>
            <person name="Haridas S."/>
            <person name="Albert R."/>
            <person name="Binder M."/>
            <person name="Bloem J."/>
            <person name="Labutti K."/>
            <person name="Salamov A."/>
            <person name="Andreopoulos B."/>
            <person name="Baker S."/>
            <person name="Barry K."/>
            <person name="Bills G."/>
            <person name="Bluhm B."/>
            <person name="Cannon C."/>
            <person name="Castanera R."/>
            <person name="Culley D."/>
            <person name="Daum C."/>
            <person name="Ezra D."/>
            <person name="Gonzalez J."/>
            <person name="Henrissat B."/>
            <person name="Kuo A."/>
            <person name="Liang C."/>
            <person name="Lipzen A."/>
            <person name="Lutzoni F."/>
            <person name="Magnuson J."/>
            <person name="Mondo S."/>
            <person name="Nolan M."/>
            <person name="Ohm R."/>
            <person name="Pangilinan J."/>
            <person name="Park H.-J."/>
            <person name="Ramirez L."/>
            <person name="Alfaro M."/>
            <person name="Sun H."/>
            <person name="Tritt A."/>
            <person name="Yoshinaga Y."/>
            <person name="Zwiers L.-H."/>
            <person name="Turgeon B."/>
            <person name="Goodwin S."/>
            <person name="Spatafora J."/>
            <person name="Crous P."/>
            <person name="Grigoriev I."/>
        </authorList>
    </citation>
    <scope>NUCLEOTIDE SEQUENCE</scope>
    <source>
        <strain evidence="16">CBS 122368</strain>
    </source>
</reference>
<dbReference type="Gene3D" id="3.10.110.10">
    <property type="entry name" value="Ubiquitin Conjugating Enzyme"/>
    <property type="match status" value="2"/>
</dbReference>
<dbReference type="OrthoDB" id="1926878at2759"/>
<evidence type="ECO:0000256" key="13">
    <source>
        <dbReference type="ARBA" id="ARBA00042316"/>
    </source>
</evidence>
<keyword evidence="7" id="KW-0547">Nucleotide-binding</keyword>
<dbReference type="InterPro" id="IPR000608">
    <property type="entry name" value="UBC"/>
</dbReference>
<dbReference type="RefSeq" id="XP_033688078.1">
    <property type="nucleotide sequence ID" value="XM_033828072.1"/>
</dbReference>
<evidence type="ECO:0000256" key="12">
    <source>
        <dbReference type="ARBA" id="ARBA00041798"/>
    </source>
</evidence>
<protein>
    <recommendedName>
        <fullName evidence="11">Ubiquitin-conjugating enzyme E2 Z</fullName>
        <ecNumber evidence="3">2.3.2.23</ecNumber>
    </recommendedName>
    <alternativeName>
        <fullName evidence="12">E2 ubiquitin-conjugating enzyme Z</fullName>
    </alternativeName>
    <alternativeName>
        <fullName evidence="14">Ubiquitin carrier protein Z</fullName>
    </alternativeName>
    <alternativeName>
        <fullName evidence="13">Ubiquitin-protein ligase Z</fullName>
    </alternativeName>
</protein>
<dbReference type="EMBL" id="ML987191">
    <property type="protein sequence ID" value="KAF2253074.1"/>
    <property type="molecule type" value="Genomic_DNA"/>
</dbReference>
<feature type="domain" description="UBC core" evidence="15">
    <location>
        <begin position="4"/>
        <end position="164"/>
    </location>
</feature>
<accession>A0A6A6IRA9</accession>
<keyword evidence="8" id="KW-0833">Ubl conjugation pathway</keyword>